<evidence type="ECO:0000313" key="1">
    <source>
        <dbReference type="EMBL" id="TWT59307.1"/>
    </source>
</evidence>
<dbReference type="Proteomes" id="UP000316095">
    <property type="component" value="Unassembled WGS sequence"/>
</dbReference>
<comment type="caution">
    <text evidence="1">The sequence shown here is derived from an EMBL/GenBank/DDBJ whole genome shotgun (WGS) entry which is preliminary data.</text>
</comment>
<dbReference type="RefSeq" id="WP_146501465.1">
    <property type="nucleotide sequence ID" value="NZ_SJPG01000001.1"/>
</dbReference>
<name>A0A5C5X841_9PLAN</name>
<reference evidence="1 2" key="1">
    <citation type="submission" date="2019-02" db="EMBL/GenBank/DDBJ databases">
        <title>Deep-cultivation of Planctomycetes and their phenomic and genomic characterization uncovers novel biology.</title>
        <authorList>
            <person name="Wiegand S."/>
            <person name="Jogler M."/>
            <person name="Boedeker C."/>
            <person name="Pinto D."/>
            <person name="Vollmers J."/>
            <person name="Rivas-Marin E."/>
            <person name="Kohn T."/>
            <person name="Peeters S.H."/>
            <person name="Heuer A."/>
            <person name="Rast P."/>
            <person name="Oberbeckmann S."/>
            <person name="Bunk B."/>
            <person name="Jeske O."/>
            <person name="Meyerdierks A."/>
            <person name="Storesund J.E."/>
            <person name="Kallscheuer N."/>
            <person name="Luecker S."/>
            <person name="Lage O.M."/>
            <person name="Pohl T."/>
            <person name="Merkel B.J."/>
            <person name="Hornburger P."/>
            <person name="Mueller R.-W."/>
            <person name="Bruemmer F."/>
            <person name="Labrenz M."/>
            <person name="Spormann A.M."/>
            <person name="Op Den Camp H."/>
            <person name="Overmann J."/>
            <person name="Amann R."/>
            <person name="Jetten M.S.M."/>
            <person name="Mascher T."/>
            <person name="Medema M.H."/>
            <person name="Devos D.P."/>
            <person name="Kaster A.-K."/>
            <person name="Ovreas L."/>
            <person name="Rohde M."/>
            <person name="Galperin M.Y."/>
            <person name="Jogler C."/>
        </authorList>
    </citation>
    <scope>NUCLEOTIDE SEQUENCE [LARGE SCALE GENOMIC DNA]</scope>
    <source>
        <strain evidence="1 2">Pan54</strain>
    </source>
</reference>
<evidence type="ECO:0000313" key="2">
    <source>
        <dbReference type="Proteomes" id="UP000316095"/>
    </source>
</evidence>
<dbReference type="EMBL" id="SJPG01000001">
    <property type="protein sequence ID" value="TWT59307.1"/>
    <property type="molecule type" value="Genomic_DNA"/>
</dbReference>
<dbReference type="AlphaFoldDB" id="A0A5C5X841"/>
<keyword evidence="2" id="KW-1185">Reference proteome</keyword>
<organism evidence="1 2">
    <name type="scientific">Rubinisphaera italica</name>
    <dbReference type="NCBI Taxonomy" id="2527969"/>
    <lineage>
        <taxon>Bacteria</taxon>
        <taxon>Pseudomonadati</taxon>
        <taxon>Planctomycetota</taxon>
        <taxon>Planctomycetia</taxon>
        <taxon>Planctomycetales</taxon>
        <taxon>Planctomycetaceae</taxon>
        <taxon>Rubinisphaera</taxon>
    </lineage>
</organism>
<proteinExistence type="predicted"/>
<protein>
    <submittedName>
        <fullName evidence="1">Uncharacterized protein</fullName>
    </submittedName>
</protein>
<gene>
    <name evidence="1" type="ORF">Pan54_00070</name>
</gene>
<accession>A0A5C5X841</accession>
<sequence length="104" mass="11717">MTSRNNSHDQCSDISCPLRQRDLDRAVARATGESVHTIHSRGFIPLYPDVIDDDIPILDWDELDRQHSVGVHRLRHPLPEDCWMSPEFLISQTPQGGSCPLGTS</sequence>